<dbReference type="GO" id="GO:0050661">
    <property type="term" value="F:NADP binding"/>
    <property type="evidence" value="ECO:0007669"/>
    <property type="project" value="InterPro"/>
</dbReference>
<feature type="transmembrane region" description="Helical" evidence="2">
    <location>
        <begin position="660"/>
        <end position="682"/>
    </location>
</feature>
<dbReference type="Pfam" id="PF20163">
    <property type="entry name" value="DUF6536"/>
    <property type="match status" value="1"/>
</dbReference>
<dbReference type="InterPro" id="IPR046623">
    <property type="entry name" value="DUF6536"/>
</dbReference>
<feature type="transmembrane region" description="Helical" evidence="2">
    <location>
        <begin position="404"/>
        <end position="428"/>
    </location>
</feature>
<dbReference type="Proteomes" id="UP001154252">
    <property type="component" value="Unassembled WGS sequence"/>
</dbReference>
<gene>
    <name evidence="6" type="ORF">PEGY_LOCUS5272</name>
</gene>
<dbReference type="AlphaFoldDB" id="A0A9W4P467"/>
<comment type="caution">
    <text evidence="6">The sequence shown here is derived from an EMBL/GenBank/DDBJ whole genome shotgun (WGS) entry which is preliminary data.</text>
</comment>
<feature type="transmembrane region" description="Helical" evidence="2">
    <location>
        <begin position="776"/>
        <end position="798"/>
    </location>
</feature>
<feature type="domain" description="6-phosphogluconate dehydrogenase NADP-binding" evidence="3">
    <location>
        <begin position="793"/>
        <end position="950"/>
    </location>
</feature>
<dbReference type="SUPFAM" id="SSF51735">
    <property type="entry name" value="NAD(P)-binding Rossmann-fold domains"/>
    <property type="match status" value="1"/>
</dbReference>
<evidence type="ECO:0000259" key="3">
    <source>
        <dbReference type="Pfam" id="PF03446"/>
    </source>
</evidence>
<dbReference type="PANTHER" id="PTHR35395">
    <property type="entry name" value="DUF6536 DOMAIN-CONTAINING PROTEIN"/>
    <property type="match status" value="1"/>
</dbReference>
<dbReference type="Gene3D" id="1.10.1040.10">
    <property type="entry name" value="N-(1-d-carboxylethyl)-l-norvaline Dehydrogenase, domain 2"/>
    <property type="match status" value="1"/>
</dbReference>
<dbReference type="InterPro" id="IPR006115">
    <property type="entry name" value="6PGDH_NADP-bd"/>
</dbReference>
<evidence type="ECO:0000313" key="7">
    <source>
        <dbReference type="Proteomes" id="UP001154252"/>
    </source>
</evidence>
<keyword evidence="2" id="KW-1133">Transmembrane helix</keyword>
<accession>A0A9W4P467</accession>
<feature type="domain" description="3-hydroxyisobutyrate dehydrogenase-like NAD-binding" evidence="4">
    <location>
        <begin position="969"/>
        <end position="1089"/>
    </location>
</feature>
<keyword evidence="2" id="KW-0472">Membrane</keyword>
<feature type="transmembrane region" description="Helical" evidence="2">
    <location>
        <begin position="562"/>
        <end position="582"/>
    </location>
</feature>
<dbReference type="EMBL" id="CAJVRC010000863">
    <property type="protein sequence ID" value="CAG8898638.1"/>
    <property type="molecule type" value="Genomic_DNA"/>
</dbReference>
<reference evidence="6" key="1">
    <citation type="submission" date="2021-07" db="EMBL/GenBank/DDBJ databases">
        <authorList>
            <person name="Branca A.L. A."/>
        </authorList>
    </citation>
    <scope>NUCLEOTIDE SEQUENCE</scope>
</reference>
<keyword evidence="7" id="KW-1185">Reference proteome</keyword>
<dbReference type="Pfam" id="PF14833">
    <property type="entry name" value="NAD_binding_11"/>
    <property type="match status" value="1"/>
</dbReference>
<dbReference type="SUPFAM" id="SSF48179">
    <property type="entry name" value="6-phosphogluconate dehydrogenase C-terminal domain-like"/>
    <property type="match status" value="1"/>
</dbReference>
<dbReference type="InterPro" id="IPR008927">
    <property type="entry name" value="6-PGluconate_DH-like_C_sf"/>
</dbReference>
<evidence type="ECO:0000259" key="5">
    <source>
        <dbReference type="Pfam" id="PF20163"/>
    </source>
</evidence>
<feature type="compositionally biased region" description="Basic and acidic residues" evidence="1">
    <location>
        <begin position="34"/>
        <end position="46"/>
    </location>
</feature>
<name>A0A9W4P467_9EURO</name>
<dbReference type="InterPro" id="IPR029154">
    <property type="entry name" value="HIBADH-like_NADP-bd"/>
</dbReference>
<feature type="domain" description="DUF6536" evidence="5">
    <location>
        <begin position="65"/>
        <end position="251"/>
    </location>
</feature>
<feature type="compositionally biased region" description="Polar residues" evidence="1">
    <location>
        <begin position="19"/>
        <end position="33"/>
    </location>
</feature>
<evidence type="ECO:0000259" key="4">
    <source>
        <dbReference type="Pfam" id="PF14833"/>
    </source>
</evidence>
<feature type="transmembrane region" description="Helical" evidence="2">
    <location>
        <begin position="496"/>
        <end position="518"/>
    </location>
</feature>
<dbReference type="GO" id="GO:0051287">
    <property type="term" value="F:NAD binding"/>
    <property type="evidence" value="ECO:0007669"/>
    <property type="project" value="InterPro"/>
</dbReference>
<feature type="transmembrane region" description="Helical" evidence="2">
    <location>
        <begin position="620"/>
        <end position="640"/>
    </location>
</feature>
<dbReference type="InterPro" id="IPR036291">
    <property type="entry name" value="NAD(P)-bd_dom_sf"/>
</dbReference>
<dbReference type="Gene3D" id="3.40.50.720">
    <property type="entry name" value="NAD(P)-binding Rossmann-like Domain"/>
    <property type="match status" value="1"/>
</dbReference>
<protein>
    <submittedName>
        <fullName evidence="6">Uncharacterized protein</fullName>
    </submittedName>
</protein>
<organism evidence="6 7">
    <name type="scientific">Penicillium egyptiacum</name>
    <dbReference type="NCBI Taxonomy" id="1303716"/>
    <lineage>
        <taxon>Eukaryota</taxon>
        <taxon>Fungi</taxon>
        <taxon>Dikarya</taxon>
        <taxon>Ascomycota</taxon>
        <taxon>Pezizomycotina</taxon>
        <taxon>Eurotiomycetes</taxon>
        <taxon>Eurotiomycetidae</taxon>
        <taxon>Eurotiales</taxon>
        <taxon>Aspergillaceae</taxon>
        <taxon>Penicillium</taxon>
    </lineage>
</organism>
<feature type="region of interest" description="Disordered" evidence="1">
    <location>
        <begin position="16"/>
        <end position="46"/>
    </location>
</feature>
<dbReference type="PANTHER" id="PTHR35395:SF1">
    <property type="entry name" value="DUF6536 DOMAIN-CONTAINING PROTEIN"/>
    <property type="match status" value="1"/>
</dbReference>
<proteinExistence type="predicted"/>
<feature type="transmembrane region" description="Helical" evidence="2">
    <location>
        <begin position="67"/>
        <end position="89"/>
    </location>
</feature>
<dbReference type="Pfam" id="PF03446">
    <property type="entry name" value="NAD_binding_2"/>
    <property type="match status" value="1"/>
</dbReference>
<dbReference type="OrthoDB" id="5429634at2759"/>
<evidence type="ECO:0000256" key="2">
    <source>
        <dbReference type="SAM" id="Phobius"/>
    </source>
</evidence>
<evidence type="ECO:0000256" key="1">
    <source>
        <dbReference type="SAM" id="MobiDB-lite"/>
    </source>
</evidence>
<keyword evidence="2" id="KW-0812">Transmembrane</keyword>
<evidence type="ECO:0000313" key="6">
    <source>
        <dbReference type="EMBL" id="CAG8898638.1"/>
    </source>
</evidence>
<sequence>MPDRVSFEGDVELLPTPRHFQSSDHLIQSTSGYSERESEQKSSDQEQSKLKRNILLRGNDRFKGWKFTVFLAFITSLIVLFFNVGFLLYTATHPKEDDIGRYSLQYQLEYQLGEHHDRSRVLYEGDCEKVHRLSVGLHLLVNLLSTSLLSASNYGMQCLAAPTRQAIDRAHRKGWWLDIGVPSVRNLFRVSVGRSLLWLCLASSSLPFHLMYKSPISFPLSVQLLIQRRYNSAIYETTAVSAYDIFAGSGSLAQKDWSDLQLTGSKSLSKNNSLHGLFYAARNETLAQLHDTDCLNAFGKTYQSTYRKLLLVNADTAENNTYTLVGTQDVFNPYEALLDSNKGPYEWLCPSSWDNHCDSSYLPIAHTLIADNNWTVEDRNDGGVFYKVDSCLAEEAPQYCKLQYSLPLTIIVIGFNIVKTTVLLYIWLGIPDAPILTIGDAVASFLHRPDPYTQSCCLLTNSKVKSHDQFLPEWRRPDAFIKRRRIWGSAVSARRWIFSIVLWILAIGVSISLLAYGLSDVGKGVDIWNQQLGAIIADTLIKGDNWPNTLLPNVLIANAPQLIFSFLYFAFNALLTAMTLAAEWSSYATHHKGLRVSNNPRLSQRSNYFLSMPYRYATPLLLLSGVLHWLISQSLFMVGIEAFDSNMVRNPSRDLTTCGFSPVAILSSVVVGGCMFLCLVGLGFRRFESAMPVAGSCSLAISAACHPNFDPNGGRKDGDVDVDSEDEDEEDMALLPVKWGAVSVGPMGHCSFTSKDVEEAKMGWIYHPDASPTRSLTVFAISTSLLIMTGLRVAWIGLGNIGRGMSRNIAQKGPQTGPLLLYNRTTARATAHASELTNAKAVTTLAEAVNDSDLIFTCVGDDTALDSIVTAILSDPRVPQDLSNKTFIDCSTVHPDTSRRTEAALHERGAGFVACPVFGAPNMADAGQLIVVPAGKRASIEKVRRFFDGIVSKKTIDLSSGSGADIDVGRASTLKVLGNTFILNTVGVLAEALVAAEASGLGVEPLQEWLGLFAPGPFANYAQRMLGGDYCTREEPLFAVDLARKDLGHAYRIAKEGGLRMKNIEVMDGLLENVKEVKGVKGDVAAVYGAVRKGAGMEFGNQ</sequence>
<dbReference type="InterPro" id="IPR013328">
    <property type="entry name" value="6PGD_dom2"/>
</dbReference>